<feature type="chain" id="PRO_5008130877" evidence="1">
    <location>
        <begin position="26"/>
        <end position="403"/>
    </location>
</feature>
<evidence type="ECO:0000313" key="3">
    <source>
        <dbReference type="Proteomes" id="UP000075885"/>
    </source>
</evidence>
<dbReference type="SMART" id="SM00718">
    <property type="entry name" value="DM4_12"/>
    <property type="match status" value="2"/>
</dbReference>
<dbReference type="Proteomes" id="UP000075885">
    <property type="component" value="Unassembled WGS sequence"/>
</dbReference>
<dbReference type="VEuPathDB" id="VectorBase:AEPI002599"/>
<evidence type="ECO:0000313" key="2">
    <source>
        <dbReference type="EnsemblMetazoa" id="AEPI002599-PA"/>
    </source>
</evidence>
<dbReference type="PANTHER" id="PTHR21398:SF11">
    <property type="entry name" value="HDC15381-RELATED"/>
    <property type="match status" value="1"/>
</dbReference>
<dbReference type="AlphaFoldDB" id="A0A182P6Q1"/>
<protein>
    <submittedName>
        <fullName evidence="2">Uncharacterized protein</fullName>
    </submittedName>
</protein>
<feature type="signal peptide" evidence="1">
    <location>
        <begin position="1"/>
        <end position="25"/>
    </location>
</feature>
<keyword evidence="1" id="KW-0732">Signal</keyword>
<dbReference type="Pfam" id="PF07841">
    <property type="entry name" value="DM4_12"/>
    <property type="match status" value="2"/>
</dbReference>
<evidence type="ECO:0000256" key="1">
    <source>
        <dbReference type="SAM" id="SignalP"/>
    </source>
</evidence>
<keyword evidence="3" id="KW-1185">Reference proteome</keyword>
<reference evidence="2" key="2">
    <citation type="submission" date="2020-05" db="UniProtKB">
        <authorList>
            <consortium name="EnsemblMetazoa"/>
        </authorList>
    </citation>
    <scope>IDENTIFICATION</scope>
    <source>
        <strain evidence="2">Epiroticus2</strain>
    </source>
</reference>
<proteinExistence type="predicted"/>
<organism evidence="2 3">
    <name type="scientific">Anopheles epiroticus</name>
    <dbReference type="NCBI Taxonomy" id="199890"/>
    <lineage>
        <taxon>Eukaryota</taxon>
        <taxon>Metazoa</taxon>
        <taxon>Ecdysozoa</taxon>
        <taxon>Arthropoda</taxon>
        <taxon>Hexapoda</taxon>
        <taxon>Insecta</taxon>
        <taxon>Pterygota</taxon>
        <taxon>Neoptera</taxon>
        <taxon>Endopterygota</taxon>
        <taxon>Diptera</taxon>
        <taxon>Nematocera</taxon>
        <taxon>Culicoidea</taxon>
        <taxon>Culicidae</taxon>
        <taxon>Anophelinae</taxon>
        <taxon>Anopheles</taxon>
    </lineage>
</organism>
<dbReference type="EnsemblMetazoa" id="AEPI002599-RA">
    <property type="protein sequence ID" value="AEPI002599-PA"/>
    <property type="gene ID" value="AEPI002599"/>
</dbReference>
<accession>A0A182P6Q1</accession>
<name>A0A182P6Q1_9DIPT</name>
<reference evidence="3" key="1">
    <citation type="submission" date="2013-03" db="EMBL/GenBank/DDBJ databases">
        <title>The Genome Sequence of Anopheles epiroticus epiroticus2.</title>
        <authorList>
            <consortium name="The Broad Institute Genomics Platform"/>
            <person name="Neafsey D.E."/>
            <person name="Howell P."/>
            <person name="Walker B."/>
            <person name="Young S.K."/>
            <person name="Zeng Q."/>
            <person name="Gargeya S."/>
            <person name="Fitzgerald M."/>
            <person name="Haas B."/>
            <person name="Abouelleil A."/>
            <person name="Allen A.W."/>
            <person name="Alvarado L."/>
            <person name="Arachchi H.M."/>
            <person name="Berlin A.M."/>
            <person name="Chapman S.B."/>
            <person name="Gainer-Dewar J."/>
            <person name="Goldberg J."/>
            <person name="Griggs A."/>
            <person name="Gujja S."/>
            <person name="Hansen M."/>
            <person name="Howarth C."/>
            <person name="Imamovic A."/>
            <person name="Ireland A."/>
            <person name="Larimer J."/>
            <person name="McCowan C."/>
            <person name="Murphy C."/>
            <person name="Pearson M."/>
            <person name="Poon T.W."/>
            <person name="Priest M."/>
            <person name="Roberts A."/>
            <person name="Saif S."/>
            <person name="Shea T."/>
            <person name="Sisk P."/>
            <person name="Sykes S."/>
            <person name="Wortman J."/>
            <person name="Nusbaum C."/>
            <person name="Birren B."/>
        </authorList>
    </citation>
    <scope>NUCLEOTIDE SEQUENCE [LARGE SCALE GENOMIC DNA]</scope>
    <source>
        <strain evidence="3">Epiroticus2</strain>
    </source>
</reference>
<dbReference type="InterPro" id="IPR006631">
    <property type="entry name" value="DM4_12"/>
</dbReference>
<sequence length="403" mass="44926">MCLERRFTLAQFTLYTLLVCGPIRASHCPDRRTDCGPGNGTVPFEVQHNRDRRYVLSYPVNGGVAKVIFGFVAPVRFHHVLKRSINLGLNVQANYRILPNIIFPHPESVWKNRYSADAYIDTGRRQLYALVEQFLGRDGRRGTGASVARACLLRTICEVADTPLAHNGMVGEILDVVFSPGDADDLPEAYKMARRYGANGVDCGRLYAECPFGHGILDTITAMHCESRSHCATCCNALNTRLLPFPYFRVNIKDAIADNTTIWAHGIGFRMNIEFYNPPGLKITRRDVHQSLESMIMSHGFDGRACILRTFCEVSKVMTPKSGILFKLFKLIFRSQSVPGSDDSSIGSSNSLPEGDDEYFPYLTANDCRELDRHCPITQLDMEGMEAGTAQGVGESGRTANYY</sequence>
<dbReference type="PANTHER" id="PTHR21398">
    <property type="entry name" value="AGAP007094-PA"/>
    <property type="match status" value="1"/>
</dbReference>